<evidence type="ECO:0000313" key="2">
    <source>
        <dbReference type="EMBL" id="CAG7562357.1"/>
    </source>
</evidence>
<feature type="compositionally biased region" description="Basic and acidic residues" evidence="1">
    <location>
        <begin position="28"/>
        <end position="43"/>
    </location>
</feature>
<reference evidence="2" key="1">
    <citation type="submission" date="2021-05" db="EMBL/GenBank/DDBJ databases">
        <authorList>
            <person name="Khan N."/>
        </authorList>
    </citation>
    <scope>NUCLEOTIDE SEQUENCE</scope>
</reference>
<dbReference type="Proteomes" id="UP000693738">
    <property type="component" value="Unassembled WGS sequence"/>
</dbReference>
<proteinExistence type="predicted"/>
<evidence type="ECO:0000256" key="1">
    <source>
        <dbReference type="SAM" id="MobiDB-lite"/>
    </source>
</evidence>
<feature type="region of interest" description="Disordered" evidence="1">
    <location>
        <begin position="1"/>
        <end position="92"/>
    </location>
</feature>
<sequence>MMHSNNSRRCASNNRPRMFPGMSKYKKQKMEMPWRRPTDDDTGKPAQIREPPQTSAPGITQKPGVGQRVLNDWHTLEARVPGNTPDSDPTLLQRHTLNNLQKQLAKQKVIKDYYMWEKQQRVPLSPVQIWVHEMRRLHYSGDLLCTEEEFEKGHPVKTILKRGET</sequence>
<gene>
    <name evidence="2" type="ORF">FEQUK3_LOCUS8080</name>
</gene>
<feature type="compositionally biased region" description="Low complexity" evidence="1">
    <location>
        <begin position="1"/>
        <end position="17"/>
    </location>
</feature>
<comment type="caution">
    <text evidence="2">The sequence shown here is derived from an EMBL/GenBank/DDBJ whole genome shotgun (WGS) entry which is preliminary data.</text>
</comment>
<protein>
    <submittedName>
        <fullName evidence="2">Uncharacterized protein</fullName>
    </submittedName>
</protein>
<dbReference type="AlphaFoldDB" id="A0A8J2NH75"/>
<evidence type="ECO:0000313" key="3">
    <source>
        <dbReference type="Proteomes" id="UP000693738"/>
    </source>
</evidence>
<dbReference type="EMBL" id="CAJSTJ010000149">
    <property type="protein sequence ID" value="CAG7562357.1"/>
    <property type="molecule type" value="Genomic_DNA"/>
</dbReference>
<accession>A0A8J2NH75</accession>
<organism evidence="2 3">
    <name type="scientific">Fusarium equiseti</name>
    <name type="common">Fusarium scirpi</name>
    <dbReference type="NCBI Taxonomy" id="61235"/>
    <lineage>
        <taxon>Eukaryota</taxon>
        <taxon>Fungi</taxon>
        <taxon>Dikarya</taxon>
        <taxon>Ascomycota</taxon>
        <taxon>Pezizomycotina</taxon>
        <taxon>Sordariomycetes</taxon>
        <taxon>Hypocreomycetidae</taxon>
        <taxon>Hypocreales</taxon>
        <taxon>Nectriaceae</taxon>
        <taxon>Fusarium</taxon>
        <taxon>Fusarium incarnatum-equiseti species complex</taxon>
    </lineage>
</organism>
<name>A0A8J2NH75_FUSEQ</name>